<evidence type="ECO:0000313" key="2">
    <source>
        <dbReference type="Proteomes" id="UP000265926"/>
    </source>
</evidence>
<protein>
    <submittedName>
        <fullName evidence="1">Class I SAM-dependent methyltransferase</fullName>
    </submittedName>
</protein>
<keyword evidence="1" id="KW-0808">Transferase</keyword>
<evidence type="ECO:0000313" key="1">
    <source>
        <dbReference type="EMBL" id="RIJ49886.1"/>
    </source>
</evidence>
<dbReference type="OrthoDB" id="9770553at2"/>
<name>A0A399T0P4_9BACT</name>
<dbReference type="InterPro" id="IPR029063">
    <property type="entry name" value="SAM-dependent_MTases_sf"/>
</dbReference>
<dbReference type="Gene3D" id="3.40.50.150">
    <property type="entry name" value="Vaccinia Virus protein VP39"/>
    <property type="match status" value="1"/>
</dbReference>
<reference evidence="1 2" key="1">
    <citation type="submission" date="2018-08" db="EMBL/GenBank/DDBJ databases">
        <title>Pallidiluteibacterium maritimus gen. nov., sp. nov., isolated from coastal sediment.</title>
        <authorList>
            <person name="Zhou L.Y."/>
        </authorList>
    </citation>
    <scope>NUCLEOTIDE SEQUENCE [LARGE SCALE GENOMIC DNA]</scope>
    <source>
        <strain evidence="1 2">XSD2</strain>
    </source>
</reference>
<sequence>MPHSCYCFNRVIRIFIINMKALIDFFEDKKVGSVLDVGTGPGHFIKVLNQVFSNAEIYGVDPDEDALNEAALSYPLAYFSVMKGETLSFDNNRFDVATISMALHHLSDVKATLKEMQRVVKPGGWIVINELFSDDLNPAQEVHKAMHHFRSKIDRLNGICHNSSFTKNEILEMAETSGLTISLYFEHKSPAESPGEADIEERKQKLYEAVETVKDKPEYWELKNEIPEMEEALDKFGFEMATRLVVVGKVQKQ</sequence>
<dbReference type="SUPFAM" id="SSF53335">
    <property type="entry name" value="S-adenosyl-L-methionine-dependent methyltransferases"/>
    <property type="match status" value="1"/>
</dbReference>
<dbReference type="GO" id="GO:0008168">
    <property type="term" value="F:methyltransferase activity"/>
    <property type="evidence" value="ECO:0007669"/>
    <property type="project" value="UniProtKB-KW"/>
</dbReference>
<dbReference type="Proteomes" id="UP000265926">
    <property type="component" value="Unassembled WGS sequence"/>
</dbReference>
<comment type="caution">
    <text evidence="1">The sequence shown here is derived from an EMBL/GenBank/DDBJ whole genome shotgun (WGS) entry which is preliminary data.</text>
</comment>
<accession>A0A399T0P4</accession>
<proteinExistence type="predicted"/>
<keyword evidence="1" id="KW-0489">Methyltransferase</keyword>
<organism evidence="1 2">
    <name type="scientific">Maribellus luteus</name>
    <dbReference type="NCBI Taxonomy" id="2305463"/>
    <lineage>
        <taxon>Bacteria</taxon>
        <taxon>Pseudomonadati</taxon>
        <taxon>Bacteroidota</taxon>
        <taxon>Bacteroidia</taxon>
        <taxon>Marinilabiliales</taxon>
        <taxon>Prolixibacteraceae</taxon>
        <taxon>Maribellus</taxon>
    </lineage>
</organism>
<keyword evidence="2" id="KW-1185">Reference proteome</keyword>
<dbReference type="GO" id="GO:0032259">
    <property type="term" value="P:methylation"/>
    <property type="evidence" value="ECO:0007669"/>
    <property type="project" value="UniProtKB-KW"/>
</dbReference>
<dbReference type="CDD" id="cd02440">
    <property type="entry name" value="AdoMet_MTases"/>
    <property type="match status" value="1"/>
</dbReference>
<dbReference type="AlphaFoldDB" id="A0A399T0P4"/>
<gene>
    <name evidence="1" type="ORF">D1614_03850</name>
</gene>
<dbReference type="PANTHER" id="PTHR43861">
    <property type="entry name" value="TRANS-ACONITATE 2-METHYLTRANSFERASE-RELATED"/>
    <property type="match status" value="1"/>
</dbReference>
<dbReference type="EMBL" id="QWGR01000002">
    <property type="protein sequence ID" value="RIJ49886.1"/>
    <property type="molecule type" value="Genomic_DNA"/>
</dbReference>
<dbReference type="Pfam" id="PF13489">
    <property type="entry name" value="Methyltransf_23"/>
    <property type="match status" value="1"/>
</dbReference>